<gene>
    <name evidence="2" type="ORF">SAMN04490356_1433</name>
</gene>
<feature type="transmembrane region" description="Helical" evidence="1">
    <location>
        <begin position="327"/>
        <end position="348"/>
    </location>
</feature>
<evidence type="ECO:0000256" key="1">
    <source>
        <dbReference type="SAM" id="Phobius"/>
    </source>
</evidence>
<feature type="transmembrane region" description="Helical" evidence="1">
    <location>
        <begin position="107"/>
        <end position="125"/>
    </location>
</feature>
<dbReference type="EMBL" id="FNST01000002">
    <property type="protein sequence ID" value="SEB72513.1"/>
    <property type="molecule type" value="Genomic_DNA"/>
</dbReference>
<keyword evidence="1" id="KW-1133">Transmembrane helix</keyword>
<keyword evidence="3" id="KW-1185">Reference proteome</keyword>
<sequence length="358" mass="39019">MSSIGIRLGASGARPRARGLVWLVARQHRAALWAGLAAVAAIAAYIVWQRAGMVGYLRAHDIQDCADWKRFCHGRRTHLERGSDPTIDALRHLTDTYRTPLLHTGRLLIALPALIGVFIGAPLFARELEMGTHQLVWTQSVGRTRWLIAKLALPLLAVTAGTAVLAALYTWWWRAARTQFQDIAWGTDVPFDATGPAAVALAPLAFFLGAAAGLLLRRTVPAMAVTLGATAGVQYGLAALRPHLMTPRTIVSDASGDFAHTPIEVFFTSWRGIGDGYLARSGAKIPSDRCSSAIGQDGWNRCLARFGATERQYEELHPAGHYWPMQWMQAGICLAAAVALAAFCVWWIRRRPAVKEAA</sequence>
<accession>A0A1H4LPA9</accession>
<protein>
    <recommendedName>
        <fullName evidence="4">ABC-2 family transporter protein</fullName>
    </recommendedName>
</protein>
<dbReference type="AlphaFoldDB" id="A0A1H4LPA9"/>
<evidence type="ECO:0000313" key="2">
    <source>
        <dbReference type="EMBL" id="SEB72513.1"/>
    </source>
</evidence>
<name>A0A1H4LPA9_STRMJ</name>
<dbReference type="RefSeq" id="WP_093461013.1">
    <property type="nucleotide sequence ID" value="NZ_FNST01000002.1"/>
</dbReference>
<reference evidence="3" key="1">
    <citation type="submission" date="2016-10" db="EMBL/GenBank/DDBJ databases">
        <authorList>
            <person name="Varghese N."/>
            <person name="Submissions S."/>
        </authorList>
    </citation>
    <scope>NUCLEOTIDE SEQUENCE [LARGE SCALE GENOMIC DNA]</scope>
    <source>
        <strain evidence="3">DSM 40318</strain>
    </source>
</reference>
<feature type="transmembrane region" description="Helical" evidence="1">
    <location>
        <begin position="222"/>
        <end position="240"/>
    </location>
</feature>
<proteinExistence type="predicted"/>
<feature type="transmembrane region" description="Helical" evidence="1">
    <location>
        <begin position="146"/>
        <end position="173"/>
    </location>
</feature>
<evidence type="ECO:0000313" key="3">
    <source>
        <dbReference type="Proteomes" id="UP000198609"/>
    </source>
</evidence>
<organism evidence="2 3">
    <name type="scientific">Streptomyces melanosporofaciens</name>
    <dbReference type="NCBI Taxonomy" id="67327"/>
    <lineage>
        <taxon>Bacteria</taxon>
        <taxon>Bacillati</taxon>
        <taxon>Actinomycetota</taxon>
        <taxon>Actinomycetes</taxon>
        <taxon>Kitasatosporales</taxon>
        <taxon>Streptomycetaceae</taxon>
        <taxon>Streptomyces</taxon>
        <taxon>Streptomyces violaceusniger group</taxon>
    </lineage>
</organism>
<dbReference type="Proteomes" id="UP000198609">
    <property type="component" value="Unassembled WGS sequence"/>
</dbReference>
<keyword evidence="1" id="KW-0812">Transmembrane</keyword>
<feature type="transmembrane region" description="Helical" evidence="1">
    <location>
        <begin position="30"/>
        <end position="48"/>
    </location>
</feature>
<feature type="transmembrane region" description="Helical" evidence="1">
    <location>
        <begin position="193"/>
        <end position="215"/>
    </location>
</feature>
<keyword evidence="1" id="KW-0472">Membrane</keyword>
<evidence type="ECO:0008006" key="4">
    <source>
        <dbReference type="Google" id="ProtNLM"/>
    </source>
</evidence>